<dbReference type="SUPFAM" id="SSF56801">
    <property type="entry name" value="Acetyl-CoA synthetase-like"/>
    <property type="match status" value="1"/>
</dbReference>
<dbReference type="Proteomes" id="UP000236754">
    <property type="component" value="Unassembled WGS sequence"/>
</dbReference>
<keyword evidence="3" id="KW-1185">Reference proteome</keyword>
<dbReference type="OrthoDB" id="4330511at2"/>
<protein>
    <submittedName>
        <fullName evidence="2">AMP-binding enzyme</fullName>
    </submittedName>
</protein>
<dbReference type="InterPro" id="IPR042099">
    <property type="entry name" value="ANL_N_sf"/>
</dbReference>
<evidence type="ECO:0000313" key="3">
    <source>
        <dbReference type="Proteomes" id="UP000236754"/>
    </source>
</evidence>
<organism evidence="2 3">
    <name type="scientific">Actinacidiphila yanglinensis</name>
    <dbReference type="NCBI Taxonomy" id="310779"/>
    <lineage>
        <taxon>Bacteria</taxon>
        <taxon>Bacillati</taxon>
        <taxon>Actinomycetota</taxon>
        <taxon>Actinomycetes</taxon>
        <taxon>Kitasatosporales</taxon>
        <taxon>Streptomycetaceae</taxon>
        <taxon>Actinacidiphila</taxon>
    </lineage>
</organism>
<reference evidence="2 3" key="1">
    <citation type="submission" date="2016-10" db="EMBL/GenBank/DDBJ databases">
        <authorList>
            <person name="de Groot N.N."/>
        </authorList>
    </citation>
    <scope>NUCLEOTIDE SEQUENCE [LARGE SCALE GENOMIC DNA]</scope>
    <source>
        <strain evidence="2 3">CGMCC 4.2023</strain>
    </source>
</reference>
<dbReference type="InterPro" id="IPR000873">
    <property type="entry name" value="AMP-dep_synth/lig_dom"/>
</dbReference>
<dbReference type="AlphaFoldDB" id="A0A1H6DLW5"/>
<sequence>MAQLYAFASAGSSSRTRSCDCLAHRFENAGDRQGGQLTSQTLAELWEQTARKFPRSTAIISESPQLSYAEVNEQANRLARMLIDQGAGPERLAGLALPPYARRPRDNPILVSACT</sequence>
<dbReference type="Pfam" id="PF00501">
    <property type="entry name" value="AMP-binding"/>
    <property type="match status" value="1"/>
</dbReference>
<accession>A0A1H6DLW5</accession>
<evidence type="ECO:0000259" key="1">
    <source>
        <dbReference type="Pfam" id="PF00501"/>
    </source>
</evidence>
<proteinExistence type="predicted"/>
<name>A0A1H6DLW5_9ACTN</name>
<dbReference type="Gene3D" id="3.40.50.12780">
    <property type="entry name" value="N-terminal domain of ligase-like"/>
    <property type="match status" value="1"/>
</dbReference>
<evidence type="ECO:0000313" key="2">
    <source>
        <dbReference type="EMBL" id="SEG85565.1"/>
    </source>
</evidence>
<feature type="domain" description="AMP-dependent synthetase/ligase" evidence="1">
    <location>
        <begin position="47"/>
        <end position="99"/>
    </location>
</feature>
<dbReference type="EMBL" id="FNVU01000016">
    <property type="protein sequence ID" value="SEG85565.1"/>
    <property type="molecule type" value="Genomic_DNA"/>
</dbReference>
<gene>
    <name evidence="2" type="ORF">SAMN05216223_11695</name>
</gene>